<dbReference type="PIRSF" id="PIRSF006707">
    <property type="entry name" value="MJ1563"/>
    <property type="match status" value="1"/>
</dbReference>
<protein>
    <recommendedName>
        <fullName evidence="4">HTH-type transcriptional regulator</fullName>
    </recommendedName>
</protein>
<dbReference type="EMBL" id="PXYW01000007">
    <property type="protein sequence ID" value="PSR34598.1"/>
    <property type="molecule type" value="Genomic_DNA"/>
</dbReference>
<dbReference type="InterPro" id="IPR036390">
    <property type="entry name" value="WH_DNA-bd_sf"/>
</dbReference>
<comment type="similarity">
    <text evidence="4">Belongs to the GbsR family.</text>
</comment>
<accession>A0A2T2XJI6</accession>
<dbReference type="Pfam" id="PF12802">
    <property type="entry name" value="MarR_2"/>
    <property type="match status" value="1"/>
</dbReference>
<dbReference type="InterPro" id="IPR011991">
    <property type="entry name" value="ArsR-like_HTH"/>
</dbReference>
<evidence type="ECO:0000259" key="5">
    <source>
        <dbReference type="SMART" id="SM00347"/>
    </source>
</evidence>
<sequence>MIIFMEKSGARRQLMKALGIQSDFWGVGRITGELYAILYTAHEPLTLAEIAEELGVTKGNVSVAIRRLEELGMVRRQYQPGDRRVFFVPNIDFWDIGRHFLQRRYQPAFVSSFQLVDDSIQEAQNAGDTFIQHRIETLKKFYDLLDQLAAMLLTANPMTLASLTHQIHQTASSQTESPTGMEV</sequence>
<reference evidence="6 7" key="1">
    <citation type="journal article" date="2014" name="BMC Genomics">
        <title>Comparison of environmental and isolate Sulfobacillus genomes reveals diverse carbon, sulfur, nitrogen, and hydrogen metabolisms.</title>
        <authorList>
            <person name="Justice N.B."/>
            <person name="Norman A."/>
            <person name="Brown C.T."/>
            <person name="Singh A."/>
            <person name="Thomas B.C."/>
            <person name="Banfield J.F."/>
        </authorList>
    </citation>
    <scope>NUCLEOTIDE SEQUENCE [LARGE SCALE GENOMIC DNA]</scope>
    <source>
        <strain evidence="6">AMDSBA4</strain>
    </source>
</reference>
<dbReference type="Proteomes" id="UP000242972">
    <property type="component" value="Unassembled WGS sequence"/>
</dbReference>
<dbReference type="InterPro" id="IPR036388">
    <property type="entry name" value="WH-like_DNA-bd_sf"/>
</dbReference>
<gene>
    <name evidence="6" type="ORF">C7B46_03940</name>
</gene>
<dbReference type="GO" id="GO:0003700">
    <property type="term" value="F:DNA-binding transcription factor activity"/>
    <property type="evidence" value="ECO:0007669"/>
    <property type="project" value="InterPro"/>
</dbReference>
<evidence type="ECO:0000256" key="4">
    <source>
        <dbReference type="PIRNR" id="PIRNR006707"/>
    </source>
</evidence>
<dbReference type="AlphaFoldDB" id="A0A2T2XJI6"/>
<dbReference type="Gene3D" id="1.10.10.10">
    <property type="entry name" value="Winged helix-like DNA-binding domain superfamily/Winged helix DNA-binding domain"/>
    <property type="match status" value="1"/>
</dbReference>
<dbReference type="InterPro" id="IPR026282">
    <property type="entry name" value="MJ1563"/>
</dbReference>
<dbReference type="SUPFAM" id="SSF46785">
    <property type="entry name" value="Winged helix' DNA-binding domain"/>
    <property type="match status" value="1"/>
</dbReference>
<comment type="caution">
    <text evidence="6">The sequence shown here is derived from an EMBL/GenBank/DDBJ whole genome shotgun (WGS) entry which is preliminary data.</text>
</comment>
<dbReference type="GO" id="GO:0003677">
    <property type="term" value="F:DNA binding"/>
    <property type="evidence" value="ECO:0007669"/>
    <property type="project" value="UniProtKB-UniRule"/>
</dbReference>
<evidence type="ECO:0000313" key="6">
    <source>
        <dbReference type="EMBL" id="PSR34598.1"/>
    </source>
</evidence>
<dbReference type="InterPro" id="IPR000835">
    <property type="entry name" value="HTH_MarR-typ"/>
</dbReference>
<evidence type="ECO:0000256" key="1">
    <source>
        <dbReference type="ARBA" id="ARBA00023015"/>
    </source>
</evidence>
<feature type="domain" description="HTH marR-type" evidence="5">
    <location>
        <begin position="23"/>
        <end position="125"/>
    </location>
</feature>
<keyword evidence="2 4" id="KW-0238">DNA-binding</keyword>
<dbReference type="PANTHER" id="PTHR38465:SF1">
    <property type="entry name" value="HTH-TYPE TRANSCRIPTIONAL REGULATOR MJ1563-RELATED"/>
    <property type="match status" value="1"/>
</dbReference>
<keyword evidence="3 4" id="KW-0804">Transcription</keyword>
<dbReference type="PANTHER" id="PTHR38465">
    <property type="entry name" value="HTH-TYPE TRANSCRIPTIONAL REGULATOR MJ1563-RELATED"/>
    <property type="match status" value="1"/>
</dbReference>
<name>A0A2T2XJI6_9FIRM</name>
<organism evidence="6 7">
    <name type="scientific">Sulfobacillus benefaciens</name>
    <dbReference type="NCBI Taxonomy" id="453960"/>
    <lineage>
        <taxon>Bacteria</taxon>
        <taxon>Bacillati</taxon>
        <taxon>Bacillota</taxon>
        <taxon>Clostridia</taxon>
        <taxon>Eubacteriales</taxon>
        <taxon>Clostridiales Family XVII. Incertae Sedis</taxon>
        <taxon>Sulfobacillus</taxon>
    </lineage>
</organism>
<evidence type="ECO:0000313" key="7">
    <source>
        <dbReference type="Proteomes" id="UP000242972"/>
    </source>
</evidence>
<dbReference type="CDD" id="cd00090">
    <property type="entry name" value="HTH_ARSR"/>
    <property type="match status" value="1"/>
</dbReference>
<keyword evidence="1 4" id="KW-0805">Transcription regulation</keyword>
<proteinExistence type="inferred from homology"/>
<dbReference type="SMART" id="SM00347">
    <property type="entry name" value="HTH_MARR"/>
    <property type="match status" value="1"/>
</dbReference>
<evidence type="ECO:0000256" key="3">
    <source>
        <dbReference type="ARBA" id="ARBA00023163"/>
    </source>
</evidence>
<evidence type="ECO:0000256" key="2">
    <source>
        <dbReference type="ARBA" id="ARBA00023125"/>
    </source>
</evidence>
<dbReference type="InterPro" id="IPR052362">
    <property type="entry name" value="HTH-GbsR_regulator"/>
</dbReference>